<feature type="transmembrane region" description="Helical" evidence="1">
    <location>
        <begin position="20"/>
        <end position="38"/>
    </location>
</feature>
<keyword evidence="1" id="KW-1133">Transmembrane helix</keyword>
<reference evidence="2" key="1">
    <citation type="journal article" date="2014" name="Front. Microbiol.">
        <title>High frequency of phylogenetically diverse reductive dehalogenase-homologous genes in deep subseafloor sedimentary metagenomes.</title>
        <authorList>
            <person name="Kawai M."/>
            <person name="Futagami T."/>
            <person name="Toyoda A."/>
            <person name="Takaki Y."/>
            <person name="Nishi S."/>
            <person name="Hori S."/>
            <person name="Arai W."/>
            <person name="Tsubouchi T."/>
            <person name="Morono Y."/>
            <person name="Uchiyama I."/>
            <person name="Ito T."/>
            <person name="Fujiyama A."/>
            <person name="Inagaki F."/>
            <person name="Takami H."/>
        </authorList>
    </citation>
    <scope>NUCLEOTIDE SEQUENCE</scope>
    <source>
        <strain evidence="2">Expedition CK06-06</strain>
    </source>
</reference>
<evidence type="ECO:0008006" key="3">
    <source>
        <dbReference type="Google" id="ProtNLM"/>
    </source>
</evidence>
<evidence type="ECO:0000313" key="2">
    <source>
        <dbReference type="EMBL" id="GAG68414.1"/>
    </source>
</evidence>
<evidence type="ECO:0000256" key="1">
    <source>
        <dbReference type="SAM" id="Phobius"/>
    </source>
</evidence>
<protein>
    <recommendedName>
        <fullName evidence="3">3-demethylubiquinone-9 3-O-methyltransferase</fullName>
    </recommendedName>
</protein>
<accession>X0ZGI4</accession>
<feature type="non-terminal residue" evidence="2">
    <location>
        <position position="1"/>
    </location>
</feature>
<sequence length="97" mass="11024">HVKHWSSPGGDVFFATLNRNLKSFLFAIIGAEYILGLVRKGTHTYGKFIKPAELRGWALDCGLAFKDLTGLHYNPLLRKYSMGGNTHVNYLTHYRKI</sequence>
<gene>
    <name evidence="2" type="ORF">S01H4_18250</name>
</gene>
<organism evidence="2">
    <name type="scientific">marine sediment metagenome</name>
    <dbReference type="NCBI Taxonomy" id="412755"/>
    <lineage>
        <taxon>unclassified sequences</taxon>
        <taxon>metagenomes</taxon>
        <taxon>ecological metagenomes</taxon>
    </lineage>
</organism>
<dbReference type="SUPFAM" id="SSF53335">
    <property type="entry name" value="S-adenosyl-L-methionine-dependent methyltransferases"/>
    <property type="match status" value="1"/>
</dbReference>
<dbReference type="Gene3D" id="3.40.50.150">
    <property type="entry name" value="Vaccinia Virus protein VP39"/>
    <property type="match status" value="1"/>
</dbReference>
<proteinExistence type="predicted"/>
<keyword evidence="1" id="KW-0472">Membrane</keyword>
<dbReference type="AlphaFoldDB" id="X0ZGI4"/>
<comment type="caution">
    <text evidence="2">The sequence shown here is derived from an EMBL/GenBank/DDBJ whole genome shotgun (WGS) entry which is preliminary data.</text>
</comment>
<name>X0ZGI4_9ZZZZ</name>
<dbReference type="InterPro" id="IPR029063">
    <property type="entry name" value="SAM-dependent_MTases_sf"/>
</dbReference>
<dbReference type="EMBL" id="BART01008080">
    <property type="protein sequence ID" value="GAG68414.1"/>
    <property type="molecule type" value="Genomic_DNA"/>
</dbReference>
<keyword evidence="1" id="KW-0812">Transmembrane</keyword>